<keyword evidence="3" id="KW-1185">Reference proteome</keyword>
<dbReference type="KEGG" id="tbk:HF295_00265"/>
<dbReference type="Proteomes" id="UP000512167">
    <property type="component" value="Chromosome"/>
</dbReference>
<feature type="signal peptide" evidence="1">
    <location>
        <begin position="1"/>
        <end position="23"/>
    </location>
</feature>
<proteinExistence type="predicted"/>
<keyword evidence="2" id="KW-0378">Hydrolase</keyword>
<name>A0A7L6N1R3_9MOLU</name>
<dbReference type="AlphaFoldDB" id="A0A7L6N1R3"/>
<dbReference type="GO" id="GO:0004252">
    <property type="term" value="F:serine-type endopeptidase activity"/>
    <property type="evidence" value="ECO:0007669"/>
    <property type="project" value="InterPro"/>
</dbReference>
<dbReference type="PRINTS" id="PR00834">
    <property type="entry name" value="PROTEASES2C"/>
</dbReference>
<dbReference type="PANTHER" id="PTHR22939:SF129">
    <property type="entry name" value="SERINE PROTEASE HTRA2, MITOCHONDRIAL"/>
    <property type="match status" value="1"/>
</dbReference>
<dbReference type="InterPro" id="IPR001940">
    <property type="entry name" value="Peptidase_S1C"/>
</dbReference>
<dbReference type="EMBL" id="CP051151">
    <property type="protein sequence ID" value="QLY39372.1"/>
    <property type="molecule type" value="Genomic_DNA"/>
</dbReference>
<reference evidence="2 3" key="1">
    <citation type="submission" date="2020-04" db="EMBL/GenBank/DDBJ databases">
        <authorList>
            <person name="Zheng R.K."/>
            <person name="Sun C.M."/>
        </authorList>
    </citation>
    <scope>NUCLEOTIDE SEQUENCE [LARGE SCALE GENOMIC DNA]</scope>
    <source>
        <strain evidence="3">zrk29</strain>
    </source>
</reference>
<feature type="chain" id="PRO_5029618420" evidence="1">
    <location>
        <begin position="24"/>
        <end position="313"/>
    </location>
</feature>
<dbReference type="Gene3D" id="2.40.10.120">
    <property type="match status" value="1"/>
</dbReference>
<sequence length="313" mass="34638">MKKLLIYSLVFISLLTFSIISLSAETTTDITTENTSENISETSRTYTYTSYDDLLNQIEEEVYAEIYQDVYEDIYQDILSQVDEDLYTQIYADIEASLNSRFTELSMVNDLTQNQIYDVVEIANQSVVGVETYLDNAGQAVGSAVIYDYDDINQIYYIISNYHVVEDGNNYKVRFENEETVVANLLKYDEEADIAILSFSSVGLEGLSAAILGSSSDLQKGEIILAAGHPQGFNFFNSITFGVVAGLDRSVSGETITYIQHDAAINSGNSGGPIFNLQGEVVGINVLKYADEEIEGMGFSIPIDLVKDIIANQ</sequence>
<dbReference type="InterPro" id="IPR009003">
    <property type="entry name" value="Peptidase_S1_PA"/>
</dbReference>
<keyword evidence="2" id="KW-0645">Protease</keyword>
<dbReference type="SUPFAM" id="SSF50494">
    <property type="entry name" value="Trypsin-like serine proteases"/>
    <property type="match status" value="1"/>
</dbReference>
<evidence type="ECO:0000313" key="3">
    <source>
        <dbReference type="Proteomes" id="UP000512167"/>
    </source>
</evidence>
<keyword evidence="1" id="KW-0732">Signal</keyword>
<evidence type="ECO:0000256" key="1">
    <source>
        <dbReference type="SAM" id="SignalP"/>
    </source>
</evidence>
<dbReference type="RefSeq" id="WP_312031840.1">
    <property type="nucleotide sequence ID" value="NZ_CP051151.1"/>
</dbReference>
<gene>
    <name evidence="2" type="ORF">HF295_00265</name>
</gene>
<dbReference type="Pfam" id="PF13365">
    <property type="entry name" value="Trypsin_2"/>
    <property type="match status" value="1"/>
</dbReference>
<dbReference type="PANTHER" id="PTHR22939">
    <property type="entry name" value="SERINE PROTEASE FAMILY S1C HTRA-RELATED"/>
    <property type="match status" value="1"/>
</dbReference>
<dbReference type="GO" id="GO:0006508">
    <property type="term" value="P:proteolysis"/>
    <property type="evidence" value="ECO:0007669"/>
    <property type="project" value="UniProtKB-KW"/>
</dbReference>
<organism evidence="2 3">
    <name type="scientific">Hujiaoplasma nucleasis</name>
    <dbReference type="NCBI Taxonomy" id="2725268"/>
    <lineage>
        <taxon>Bacteria</taxon>
        <taxon>Bacillati</taxon>
        <taxon>Mycoplasmatota</taxon>
        <taxon>Mollicutes</taxon>
        <taxon>Candidatus Izemoplasmatales</taxon>
        <taxon>Hujiaoplasmataceae</taxon>
        <taxon>Hujiaoplasma</taxon>
    </lineage>
</organism>
<accession>A0A7L6N1R3</accession>
<protein>
    <submittedName>
        <fullName evidence="2">Serine protease</fullName>
    </submittedName>
</protein>
<evidence type="ECO:0000313" key="2">
    <source>
        <dbReference type="EMBL" id="QLY39372.1"/>
    </source>
</evidence>